<dbReference type="Proteomes" id="UP000499080">
    <property type="component" value="Unassembled WGS sequence"/>
</dbReference>
<protein>
    <submittedName>
        <fullName evidence="1">Uncharacterized protein</fullName>
    </submittedName>
</protein>
<accession>A0A4Y2EUV8</accession>
<dbReference type="EMBL" id="BGPR01000704">
    <property type="protein sequence ID" value="GBM32297.1"/>
    <property type="molecule type" value="Genomic_DNA"/>
</dbReference>
<organism evidence="1 2">
    <name type="scientific">Araneus ventricosus</name>
    <name type="common">Orbweaver spider</name>
    <name type="synonym">Epeira ventricosa</name>
    <dbReference type="NCBI Taxonomy" id="182803"/>
    <lineage>
        <taxon>Eukaryota</taxon>
        <taxon>Metazoa</taxon>
        <taxon>Ecdysozoa</taxon>
        <taxon>Arthropoda</taxon>
        <taxon>Chelicerata</taxon>
        <taxon>Arachnida</taxon>
        <taxon>Araneae</taxon>
        <taxon>Araneomorphae</taxon>
        <taxon>Entelegynae</taxon>
        <taxon>Araneoidea</taxon>
        <taxon>Araneidae</taxon>
        <taxon>Araneus</taxon>
    </lineage>
</organism>
<name>A0A4Y2EUV8_ARAVE</name>
<evidence type="ECO:0000313" key="1">
    <source>
        <dbReference type="EMBL" id="GBM32297.1"/>
    </source>
</evidence>
<reference evidence="1 2" key="1">
    <citation type="journal article" date="2019" name="Sci. Rep.">
        <title>Orb-weaving spider Araneus ventricosus genome elucidates the spidroin gene catalogue.</title>
        <authorList>
            <person name="Kono N."/>
            <person name="Nakamura H."/>
            <person name="Ohtoshi R."/>
            <person name="Moran D.A.P."/>
            <person name="Shinohara A."/>
            <person name="Yoshida Y."/>
            <person name="Fujiwara M."/>
            <person name="Mori M."/>
            <person name="Tomita M."/>
            <person name="Arakawa K."/>
        </authorList>
    </citation>
    <scope>NUCLEOTIDE SEQUENCE [LARGE SCALE GENOMIC DNA]</scope>
</reference>
<gene>
    <name evidence="1" type="ORF">AVEN_71554_1</name>
</gene>
<proteinExistence type="predicted"/>
<keyword evidence="2" id="KW-1185">Reference proteome</keyword>
<dbReference type="AlphaFoldDB" id="A0A4Y2EUV8"/>
<evidence type="ECO:0000313" key="2">
    <source>
        <dbReference type="Proteomes" id="UP000499080"/>
    </source>
</evidence>
<sequence>MSEIWSWHPNCTSVFSLGSSRLEGRCPKCMLDSPHNNTKIYTKSVILCKLMRNPERASSINKWDCGGLAVRSRLRGRRFRGSKPDSTEGLPCMWDCCTLNYM</sequence>
<comment type="caution">
    <text evidence="1">The sequence shown here is derived from an EMBL/GenBank/DDBJ whole genome shotgun (WGS) entry which is preliminary data.</text>
</comment>